<protein>
    <submittedName>
        <fullName evidence="2">Uncharacterized protein</fullName>
    </submittedName>
</protein>
<evidence type="ECO:0000256" key="1">
    <source>
        <dbReference type="SAM" id="MobiDB-lite"/>
    </source>
</evidence>
<reference evidence="2 3" key="1">
    <citation type="journal article" date="2016" name="Front. Microbiol.">
        <title>Genomic Resource of Rice Seed Associated Bacteria.</title>
        <authorList>
            <person name="Midha S."/>
            <person name="Bansal K."/>
            <person name="Sharma S."/>
            <person name="Kumar N."/>
            <person name="Patil P.P."/>
            <person name="Chaudhry V."/>
            <person name="Patil P.B."/>
        </authorList>
    </citation>
    <scope>NUCLEOTIDE SEQUENCE [LARGE SCALE GENOMIC DNA]</scope>
    <source>
        <strain evidence="2 3">NS220</strain>
    </source>
</reference>
<dbReference type="EMBL" id="LDRT01000075">
    <property type="protein sequence ID" value="KTR93699.1"/>
    <property type="molecule type" value="Genomic_DNA"/>
</dbReference>
<sequence length="86" mass="9445">MSERDTTGRGTGPDEGEYTDVQLPDGDVDHGSTDLPGEYVDRENADGTESRPRADEAGSFPDVQLPSGKEDRENLEDPGEYTDRDR</sequence>
<gene>
    <name evidence="2" type="ORF">NS220_11440</name>
</gene>
<dbReference type="RefSeq" id="WP_058624173.1">
    <property type="nucleotide sequence ID" value="NZ_LDRT01000075.1"/>
</dbReference>
<proteinExistence type="predicted"/>
<evidence type="ECO:0000313" key="2">
    <source>
        <dbReference type="EMBL" id="KTR93699.1"/>
    </source>
</evidence>
<feature type="region of interest" description="Disordered" evidence="1">
    <location>
        <begin position="1"/>
        <end position="86"/>
    </location>
</feature>
<dbReference type="AlphaFoldDB" id="A0A147EVT0"/>
<evidence type="ECO:0000313" key="3">
    <source>
        <dbReference type="Proteomes" id="UP000075025"/>
    </source>
</evidence>
<dbReference type="Proteomes" id="UP000075025">
    <property type="component" value="Unassembled WGS sequence"/>
</dbReference>
<organism evidence="2 3">
    <name type="scientific">Microbacterium testaceum</name>
    <name type="common">Aureobacterium testaceum</name>
    <name type="synonym">Brevibacterium testaceum</name>
    <dbReference type="NCBI Taxonomy" id="2033"/>
    <lineage>
        <taxon>Bacteria</taxon>
        <taxon>Bacillati</taxon>
        <taxon>Actinomycetota</taxon>
        <taxon>Actinomycetes</taxon>
        <taxon>Micrococcales</taxon>
        <taxon>Microbacteriaceae</taxon>
        <taxon>Microbacterium</taxon>
    </lineage>
</organism>
<accession>A0A147EVT0</accession>
<comment type="caution">
    <text evidence="2">The sequence shown here is derived from an EMBL/GenBank/DDBJ whole genome shotgun (WGS) entry which is preliminary data.</text>
</comment>
<dbReference type="PATRIC" id="fig|2033.6.peg.3529"/>
<name>A0A147EVT0_MICTE</name>
<dbReference type="OrthoDB" id="5072050at2"/>
<feature type="compositionally biased region" description="Basic and acidic residues" evidence="1">
    <location>
        <begin position="39"/>
        <end position="56"/>
    </location>
</feature>